<accession>A0AAN9U1K5</accession>
<evidence type="ECO:0000256" key="10">
    <source>
        <dbReference type="ARBA" id="ARBA00023136"/>
    </source>
</evidence>
<comment type="cofactor">
    <cofactor evidence="12">
        <name>Fe(2+)</name>
        <dbReference type="ChEBI" id="CHEBI:29033"/>
    </cofactor>
</comment>
<dbReference type="GO" id="GO:0004768">
    <property type="term" value="F:stearoyl-CoA 9-desaturase activity"/>
    <property type="evidence" value="ECO:0007669"/>
    <property type="project" value="TreeGrafter"/>
</dbReference>
<dbReference type="PANTHER" id="PTHR11351:SF21">
    <property type="entry name" value="GH07782P"/>
    <property type="match status" value="1"/>
</dbReference>
<dbReference type="GO" id="GO:0005789">
    <property type="term" value="C:endoplasmic reticulum membrane"/>
    <property type="evidence" value="ECO:0007669"/>
    <property type="project" value="TreeGrafter"/>
</dbReference>
<keyword evidence="9" id="KW-0443">Lipid metabolism</keyword>
<dbReference type="PRINTS" id="PR00075">
    <property type="entry name" value="FACDDSATRASE"/>
</dbReference>
<evidence type="ECO:0000256" key="6">
    <source>
        <dbReference type="ARBA" id="ARBA00022989"/>
    </source>
</evidence>
<organism evidence="15 16">
    <name type="scientific">Parthenolecanium corni</name>
    <dbReference type="NCBI Taxonomy" id="536013"/>
    <lineage>
        <taxon>Eukaryota</taxon>
        <taxon>Metazoa</taxon>
        <taxon>Ecdysozoa</taxon>
        <taxon>Arthropoda</taxon>
        <taxon>Hexapoda</taxon>
        <taxon>Insecta</taxon>
        <taxon>Pterygota</taxon>
        <taxon>Neoptera</taxon>
        <taxon>Paraneoptera</taxon>
        <taxon>Hemiptera</taxon>
        <taxon>Sternorrhyncha</taxon>
        <taxon>Coccoidea</taxon>
        <taxon>Coccidae</taxon>
        <taxon>Parthenolecanium</taxon>
    </lineage>
</organism>
<evidence type="ECO:0000256" key="4">
    <source>
        <dbReference type="ARBA" id="ARBA00022692"/>
    </source>
</evidence>
<keyword evidence="11 12" id="KW-0275">Fatty acid biosynthesis</keyword>
<keyword evidence="6 13" id="KW-1133">Transmembrane helix</keyword>
<protein>
    <recommendedName>
        <fullName evidence="14">Fatty acid desaturase domain-containing protein</fullName>
    </recommendedName>
</protein>
<comment type="similarity">
    <text evidence="2 12">Belongs to the fatty acid desaturase type 1 family.</text>
</comment>
<evidence type="ECO:0000256" key="13">
    <source>
        <dbReference type="SAM" id="Phobius"/>
    </source>
</evidence>
<comment type="domain">
    <text evidence="12">The histidine box domains are involved in binding the catalytic metal ions.</text>
</comment>
<comment type="subcellular location">
    <subcellularLocation>
        <location evidence="1">Membrane</location>
        <topology evidence="1">Multi-pass membrane protein</topology>
    </subcellularLocation>
</comment>
<dbReference type="InterPro" id="IPR005804">
    <property type="entry name" value="FA_desaturase_dom"/>
</dbReference>
<keyword evidence="3 12" id="KW-0444">Lipid biosynthesis</keyword>
<keyword evidence="7 12" id="KW-0560">Oxidoreductase</keyword>
<evidence type="ECO:0000256" key="9">
    <source>
        <dbReference type="ARBA" id="ARBA00023098"/>
    </source>
</evidence>
<dbReference type="AlphaFoldDB" id="A0AAN9U1K5"/>
<name>A0AAN9U1K5_9HEMI</name>
<keyword evidence="10 13" id="KW-0472">Membrane</keyword>
<keyword evidence="8" id="KW-0408">Iron</keyword>
<keyword evidence="4 12" id="KW-0812">Transmembrane</keyword>
<proteinExistence type="inferred from homology"/>
<comment type="caution">
    <text evidence="15">The sequence shown here is derived from an EMBL/GenBank/DDBJ whole genome shotgun (WGS) entry which is preliminary data.</text>
</comment>
<feature type="transmembrane region" description="Helical" evidence="13">
    <location>
        <begin position="71"/>
        <end position="91"/>
    </location>
</feature>
<dbReference type="Pfam" id="PF00487">
    <property type="entry name" value="FA_desaturase"/>
    <property type="match status" value="1"/>
</dbReference>
<dbReference type="GO" id="GO:0005506">
    <property type="term" value="F:iron ion binding"/>
    <property type="evidence" value="ECO:0007669"/>
    <property type="project" value="TreeGrafter"/>
</dbReference>
<feature type="domain" description="Fatty acid desaturase" evidence="14">
    <location>
        <begin position="72"/>
        <end position="276"/>
    </location>
</feature>
<dbReference type="GO" id="GO:0006636">
    <property type="term" value="P:unsaturated fatty acid biosynthetic process"/>
    <property type="evidence" value="ECO:0007669"/>
    <property type="project" value="TreeGrafter"/>
</dbReference>
<dbReference type="CDD" id="cd03505">
    <property type="entry name" value="Delta9-FADS-like"/>
    <property type="match status" value="1"/>
</dbReference>
<evidence type="ECO:0000256" key="2">
    <source>
        <dbReference type="ARBA" id="ARBA00009295"/>
    </source>
</evidence>
<feature type="transmembrane region" description="Helical" evidence="13">
    <location>
        <begin position="42"/>
        <end position="65"/>
    </location>
</feature>
<evidence type="ECO:0000256" key="11">
    <source>
        <dbReference type="ARBA" id="ARBA00023160"/>
    </source>
</evidence>
<keyword evidence="16" id="KW-1185">Reference proteome</keyword>
<feature type="transmembrane region" description="Helical" evidence="13">
    <location>
        <begin position="188"/>
        <end position="206"/>
    </location>
</feature>
<evidence type="ECO:0000313" key="15">
    <source>
        <dbReference type="EMBL" id="KAK7603854.1"/>
    </source>
</evidence>
<dbReference type="EMBL" id="JBBCAQ010000006">
    <property type="protein sequence ID" value="KAK7603854.1"/>
    <property type="molecule type" value="Genomic_DNA"/>
</dbReference>
<evidence type="ECO:0000256" key="5">
    <source>
        <dbReference type="ARBA" id="ARBA00022832"/>
    </source>
</evidence>
<feature type="transmembrane region" description="Helical" evidence="13">
    <location>
        <begin position="103"/>
        <end position="122"/>
    </location>
</feature>
<sequence>MPPNQMMNGMSANYVQFMDDNPKQNGDMKKISFWPRTQQPIIWLNTISIILFHIIAVISFFLTIYKMKILTLLWILIYGGFAGFGVTAGVHRLWSHRSYKARLPLKILLLICYSAAGMNSLYDWVRDHRVHHKYSETDADPHNSKRGFFFSHVGWLMQKKHPEVIRKGNSLDFRDILEDPLLQFYNRYFLIFKILFCFVLPVYVPIRFWNETLLNAFCSQALIRYMGVLNMTWSVNSFAHIWGQRPYDNRIRPVENIGVAIVALGEGWHNYHHVFPWDYKAAELGNYKFNITTMFLDLFVKMGLAYDVKQPSAELVKTVIEKYGDGSHVPEVPPEASEEKCD</sequence>
<evidence type="ECO:0000256" key="1">
    <source>
        <dbReference type="ARBA" id="ARBA00004141"/>
    </source>
</evidence>
<reference evidence="15 16" key="1">
    <citation type="submission" date="2024-03" db="EMBL/GenBank/DDBJ databases">
        <title>Adaptation during the transition from Ophiocordyceps entomopathogen to insect associate is accompanied by gene loss and intensified selection.</title>
        <authorList>
            <person name="Ward C.M."/>
            <person name="Onetto C.A."/>
            <person name="Borneman A.R."/>
        </authorList>
    </citation>
    <scope>NUCLEOTIDE SEQUENCE [LARGE SCALE GENOMIC DNA]</scope>
    <source>
        <strain evidence="15">AWRI1</strain>
        <tissue evidence="15">Single Adult Female</tissue>
    </source>
</reference>
<evidence type="ECO:0000256" key="8">
    <source>
        <dbReference type="ARBA" id="ARBA00023004"/>
    </source>
</evidence>
<keyword evidence="5" id="KW-0276">Fatty acid metabolism</keyword>
<evidence type="ECO:0000259" key="14">
    <source>
        <dbReference type="Pfam" id="PF00487"/>
    </source>
</evidence>
<evidence type="ECO:0000256" key="12">
    <source>
        <dbReference type="RuleBase" id="RU000581"/>
    </source>
</evidence>
<evidence type="ECO:0000256" key="3">
    <source>
        <dbReference type="ARBA" id="ARBA00022516"/>
    </source>
</evidence>
<dbReference type="PANTHER" id="PTHR11351">
    <property type="entry name" value="ACYL-COA DESATURASE"/>
    <property type="match status" value="1"/>
</dbReference>
<dbReference type="InterPro" id="IPR015876">
    <property type="entry name" value="Acyl-CoA_DS"/>
</dbReference>
<evidence type="ECO:0000313" key="16">
    <source>
        <dbReference type="Proteomes" id="UP001367676"/>
    </source>
</evidence>
<dbReference type="Proteomes" id="UP001367676">
    <property type="component" value="Unassembled WGS sequence"/>
</dbReference>
<evidence type="ECO:0000256" key="7">
    <source>
        <dbReference type="ARBA" id="ARBA00023002"/>
    </source>
</evidence>
<gene>
    <name evidence="15" type="ORF">V9T40_003853</name>
</gene>